<feature type="compositionally biased region" description="Low complexity" evidence="11">
    <location>
        <begin position="41"/>
        <end position="67"/>
    </location>
</feature>
<keyword evidence="7" id="KW-0862">Zinc</keyword>
<evidence type="ECO:0000256" key="5">
    <source>
        <dbReference type="ARBA" id="ARBA00022723"/>
    </source>
</evidence>
<feature type="compositionally biased region" description="Acidic residues" evidence="11">
    <location>
        <begin position="121"/>
        <end position="137"/>
    </location>
</feature>
<dbReference type="PANTHER" id="PTHR16431">
    <property type="entry name" value="NEUROGENIC PROTEIN MASTERMIND"/>
    <property type="match status" value="1"/>
</dbReference>
<dbReference type="InterPro" id="IPR004910">
    <property type="entry name" value="Yippee/Mis18/Cereblon"/>
</dbReference>
<keyword evidence="8" id="KW-0539">Nucleus</keyword>
<dbReference type="PROSITE" id="PS51793">
    <property type="entry name" value="MIS18"/>
    <property type="match status" value="1"/>
</dbReference>
<name>A0AAD5M6T7_PYTIN</name>
<evidence type="ECO:0000256" key="3">
    <source>
        <dbReference type="ARBA" id="ARBA00022454"/>
    </source>
</evidence>
<feature type="compositionally biased region" description="Polar residues" evidence="11">
    <location>
        <begin position="100"/>
        <end position="111"/>
    </location>
</feature>
<evidence type="ECO:0000313" key="13">
    <source>
        <dbReference type="EMBL" id="KAJ0404150.1"/>
    </source>
</evidence>
<feature type="domain" description="Mis18" evidence="12">
    <location>
        <begin position="167"/>
        <end position="264"/>
    </location>
</feature>
<evidence type="ECO:0000256" key="4">
    <source>
        <dbReference type="ARBA" id="ARBA00022618"/>
    </source>
</evidence>
<dbReference type="Pfam" id="PF03226">
    <property type="entry name" value="Yippee-Mis18"/>
    <property type="match status" value="1"/>
</dbReference>
<sequence length="350" mass="37311">MARKREAGDDDVSPLAAAMAARRGTTVHKPRAKKMASAARAPSNAGSLASSSAASGTPSAPSDVAPPASRPSKKRKSQPAATANGATAARTVEKKKSVEPPSTSTYFTASQLDVEIGSVDDTAEDDDDLDEEEDDDSEHNNRGTAMDMRVEDEEEGDDEEEDEIAAPVVFQCGTCRSIFGDSYAFVSSNAELLLVTLSAVTNVAVGPEPLTSKEGPDLGSSFLELLCKQCQTVLGRQYLTTPLALDPIRSLYSFSTSCIASYQLGYPQLSQAAAGGTAPPSVDEIKQANDACVDAVNVLSMDRQELLRLREEMTKVQDLLLVVDERLHDLETQANDSEDEEDDDAARRST</sequence>
<evidence type="ECO:0000256" key="9">
    <source>
        <dbReference type="ARBA" id="ARBA00023306"/>
    </source>
</evidence>
<feature type="compositionally biased region" description="Low complexity" evidence="11">
    <location>
        <begin position="80"/>
        <end position="90"/>
    </location>
</feature>
<dbReference type="PANTHER" id="PTHR16431:SF1">
    <property type="entry name" value="NEUROGENIC PROTEIN MASTERMIND"/>
    <property type="match status" value="1"/>
</dbReference>
<dbReference type="GO" id="GO:0046872">
    <property type="term" value="F:metal ion binding"/>
    <property type="evidence" value="ECO:0007669"/>
    <property type="project" value="UniProtKB-KW"/>
</dbReference>
<dbReference type="GO" id="GO:0000775">
    <property type="term" value="C:chromosome, centromeric region"/>
    <property type="evidence" value="ECO:0007669"/>
    <property type="project" value="UniProtKB-SubCell"/>
</dbReference>
<keyword evidence="4" id="KW-0132">Cell division</keyword>
<dbReference type="Proteomes" id="UP001209570">
    <property type="component" value="Unassembled WGS sequence"/>
</dbReference>
<dbReference type="GO" id="GO:0005634">
    <property type="term" value="C:nucleus"/>
    <property type="evidence" value="ECO:0007669"/>
    <property type="project" value="UniProtKB-SubCell"/>
</dbReference>
<accession>A0AAD5M6T7</accession>
<dbReference type="EMBL" id="JAKCXM010000068">
    <property type="protein sequence ID" value="KAJ0404150.1"/>
    <property type="molecule type" value="Genomic_DNA"/>
</dbReference>
<evidence type="ECO:0000256" key="1">
    <source>
        <dbReference type="ARBA" id="ARBA00004123"/>
    </source>
</evidence>
<evidence type="ECO:0000256" key="8">
    <source>
        <dbReference type="ARBA" id="ARBA00023242"/>
    </source>
</evidence>
<keyword evidence="10" id="KW-0137">Centromere</keyword>
<feature type="region of interest" description="Disordered" evidence="11">
    <location>
        <begin position="1"/>
        <end position="162"/>
    </location>
</feature>
<keyword evidence="6" id="KW-0498">Mitosis</keyword>
<dbReference type="GO" id="GO:0000785">
    <property type="term" value="C:chromatin"/>
    <property type="evidence" value="ECO:0007669"/>
    <property type="project" value="TreeGrafter"/>
</dbReference>
<evidence type="ECO:0000256" key="7">
    <source>
        <dbReference type="ARBA" id="ARBA00022833"/>
    </source>
</evidence>
<dbReference type="GO" id="GO:0007059">
    <property type="term" value="P:chromosome segregation"/>
    <property type="evidence" value="ECO:0007669"/>
    <property type="project" value="TreeGrafter"/>
</dbReference>
<protein>
    <recommendedName>
        <fullName evidence="12">Mis18 domain-containing protein</fullName>
    </recommendedName>
</protein>
<proteinExistence type="predicted"/>
<feature type="compositionally biased region" description="Basic residues" evidence="11">
    <location>
        <begin position="25"/>
        <end position="34"/>
    </location>
</feature>
<evidence type="ECO:0000256" key="6">
    <source>
        <dbReference type="ARBA" id="ARBA00022776"/>
    </source>
</evidence>
<gene>
    <name evidence="13" type="ORF">P43SY_008708</name>
</gene>
<dbReference type="GO" id="GO:0051301">
    <property type="term" value="P:cell division"/>
    <property type="evidence" value="ECO:0007669"/>
    <property type="project" value="UniProtKB-KW"/>
</dbReference>
<reference evidence="13" key="1">
    <citation type="submission" date="2021-12" db="EMBL/GenBank/DDBJ databases">
        <title>Prjna785345.</title>
        <authorList>
            <person name="Rujirawat T."/>
            <person name="Krajaejun T."/>
        </authorList>
    </citation>
    <scope>NUCLEOTIDE SEQUENCE</scope>
    <source>
        <strain evidence="13">Pi057C3</strain>
    </source>
</reference>
<dbReference type="AlphaFoldDB" id="A0AAD5M6T7"/>
<dbReference type="GO" id="GO:0034080">
    <property type="term" value="P:CENP-A containing chromatin assembly"/>
    <property type="evidence" value="ECO:0007669"/>
    <property type="project" value="TreeGrafter"/>
</dbReference>
<keyword evidence="3" id="KW-0158">Chromosome</keyword>
<keyword evidence="5" id="KW-0479">Metal-binding</keyword>
<evidence type="ECO:0000313" key="14">
    <source>
        <dbReference type="Proteomes" id="UP001209570"/>
    </source>
</evidence>
<organism evidence="13 14">
    <name type="scientific">Pythium insidiosum</name>
    <name type="common">Pythiosis disease agent</name>
    <dbReference type="NCBI Taxonomy" id="114742"/>
    <lineage>
        <taxon>Eukaryota</taxon>
        <taxon>Sar</taxon>
        <taxon>Stramenopiles</taxon>
        <taxon>Oomycota</taxon>
        <taxon>Peronosporomycetes</taxon>
        <taxon>Pythiales</taxon>
        <taxon>Pythiaceae</taxon>
        <taxon>Pythium</taxon>
    </lineage>
</organism>
<feature type="compositionally biased region" description="Acidic residues" evidence="11">
    <location>
        <begin position="150"/>
        <end position="162"/>
    </location>
</feature>
<evidence type="ECO:0000256" key="11">
    <source>
        <dbReference type="SAM" id="MobiDB-lite"/>
    </source>
</evidence>
<dbReference type="InterPro" id="IPR034752">
    <property type="entry name" value="Mis18"/>
</dbReference>
<evidence type="ECO:0000256" key="2">
    <source>
        <dbReference type="ARBA" id="ARBA00004584"/>
    </source>
</evidence>
<keyword evidence="9" id="KW-0131">Cell cycle</keyword>
<keyword evidence="14" id="KW-1185">Reference proteome</keyword>
<comment type="caution">
    <text evidence="13">The sequence shown here is derived from an EMBL/GenBank/DDBJ whole genome shotgun (WGS) entry which is preliminary data.</text>
</comment>
<feature type="region of interest" description="Disordered" evidence="11">
    <location>
        <begin position="330"/>
        <end position="350"/>
    </location>
</feature>
<evidence type="ECO:0000259" key="12">
    <source>
        <dbReference type="PROSITE" id="PS51793"/>
    </source>
</evidence>
<evidence type="ECO:0000256" key="10">
    <source>
        <dbReference type="ARBA" id="ARBA00023328"/>
    </source>
</evidence>
<comment type="subcellular location">
    <subcellularLocation>
        <location evidence="2">Chromosome</location>
        <location evidence="2">Centromere</location>
    </subcellularLocation>
    <subcellularLocation>
        <location evidence="1">Nucleus</location>
    </subcellularLocation>
</comment>